<dbReference type="EMBL" id="JASSQD010000001">
    <property type="protein sequence ID" value="MDK9557330.1"/>
    <property type="molecule type" value="Genomic_DNA"/>
</dbReference>
<evidence type="ECO:0000313" key="3">
    <source>
        <dbReference type="Proteomes" id="UP001223547"/>
    </source>
</evidence>
<name>A0ABT7HBR9_9GAMM</name>
<comment type="caution">
    <text evidence="2">The sequence shown here is derived from an EMBL/GenBank/DDBJ whole genome shotgun (WGS) entry which is preliminary data.</text>
</comment>
<accession>A0ABT7HBR9</accession>
<proteinExistence type="predicted"/>
<reference evidence="2 3" key="1">
    <citation type="submission" date="2023-05" db="EMBL/GenBank/DDBJ databases">
        <title>Marinobacter albus sp. nov., a marine bacterium isolated from sand in a coastal intertidal zone of huludao.</title>
        <authorList>
            <person name="Deng T."/>
        </authorList>
    </citation>
    <scope>NUCLEOTIDE SEQUENCE [LARGE SCALE GENOMIC DNA]</scope>
    <source>
        <strain evidence="2 3">M216</strain>
    </source>
</reference>
<dbReference type="RefSeq" id="WP_219866236.1">
    <property type="nucleotide sequence ID" value="NZ_JASSQD010000001.1"/>
</dbReference>
<feature type="region of interest" description="Disordered" evidence="1">
    <location>
        <begin position="49"/>
        <end position="84"/>
    </location>
</feature>
<sequence>MSFKDSLQGRLEKLADEVVPQLQGAWKDVRKRLDELNCSLANRAVPEHRRSKVSELSLRQKAEQAGQGRSNLKVVKSSRKTVVK</sequence>
<dbReference type="Proteomes" id="UP001223547">
    <property type="component" value="Unassembled WGS sequence"/>
</dbReference>
<protein>
    <submittedName>
        <fullName evidence="2">Uncharacterized protein</fullName>
    </submittedName>
</protein>
<organism evidence="2 3">
    <name type="scientific">Marinobacter albus</name>
    <dbReference type="NCBI Taxonomy" id="3030833"/>
    <lineage>
        <taxon>Bacteria</taxon>
        <taxon>Pseudomonadati</taxon>
        <taxon>Pseudomonadota</taxon>
        <taxon>Gammaproteobacteria</taxon>
        <taxon>Pseudomonadales</taxon>
        <taxon>Marinobacteraceae</taxon>
        <taxon>Marinobacter</taxon>
    </lineage>
</organism>
<evidence type="ECO:0000313" key="2">
    <source>
        <dbReference type="EMBL" id="MDK9557330.1"/>
    </source>
</evidence>
<gene>
    <name evidence="2" type="ORF">QQF73_06785</name>
</gene>
<keyword evidence="3" id="KW-1185">Reference proteome</keyword>
<evidence type="ECO:0000256" key="1">
    <source>
        <dbReference type="SAM" id="MobiDB-lite"/>
    </source>
</evidence>